<evidence type="ECO:0000256" key="7">
    <source>
        <dbReference type="ARBA" id="ARBA00022927"/>
    </source>
</evidence>
<gene>
    <name evidence="12" type="ORF">CAUJ_LOCUS9363</name>
</gene>
<evidence type="ECO:0000256" key="11">
    <source>
        <dbReference type="SAM" id="Phobius"/>
    </source>
</evidence>
<comment type="subcellular location">
    <subcellularLocation>
        <location evidence="1">Cell membrane</location>
        <topology evidence="1">Single-pass type I membrane protein</topology>
    </subcellularLocation>
</comment>
<dbReference type="AlphaFoldDB" id="A0A8S1HCQ3"/>
<evidence type="ECO:0000256" key="2">
    <source>
        <dbReference type="ARBA" id="ARBA00021200"/>
    </source>
</evidence>
<name>A0A8S1HCQ3_9PELO</name>
<dbReference type="Proteomes" id="UP000835052">
    <property type="component" value="Unassembled WGS sequence"/>
</dbReference>
<dbReference type="InterPro" id="IPR026112">
    <property type="entry name" value="AMN"/>
</dbReference>
<dbReference type="Pfam" id="PF14828">
    <property type="entry name" value="Amnionless"/>
    <property type="match status" value="1"/>
</dbReference>
<comment type="caution">
    <text evidence="12">The sequence shown here is derived from an EMBL/GenBank/DDBJ whole genome shotgun (WGS) entry which is preliminary data.</text>
</comment>
<dbReference type="GO" id="GO:0030139">
    <property type="term" value="C:endocytic vesicle"/>
    <property type="evidence" value="ECO:0007669"/>
    <property type="project" value="TreeGrafter"/>
</dbReference>
<reference evidence="12" key="1">
    <citation type="submission" date="2020-10" db="EMBL/GenBank/DDBJ databases">
        <authorList>
            <person name="Kikuchi T."/>
        </authorList>
    </citation>
    <scope>NUCLEOTIDE SEQUENCE</scope>
    <source>
        <strain evidence="12">NKZ352</strain>
    </source>
</reference>
<evidence type="ECO:0000313" key="12">
    <source>
        <dbReference type="EMBL" id="CAD6193444.1"/>
    </source>
</evidence>
<dbReference type="OrthoDB" id="5872647at2759"/>
<dbReference type="GO" id="GO:0006898">
    <property type="term" value="P:receptor-mediated endocytosis"/>
    <property type="evidence" value="ECO:0007669"/>
    <property type="project" value="TreeGrafter"/>
</dbReference>
<keyword evidence="13" id="KW-1185">Reference proteome</keyword>
<dbReference type="GO" id="GO:0016324">
    <property type="term" value="C:apical plasma membrane"/>
    <property type="evidence" value="ECO:0007669"/>
    <property type="project" value="TreeGrafter"/>
</dbReference>
<dbReference type="EMBL" id="CAJGYM010000035">
    <property type="protein sequence ID" value="CAD6193444.1"/>
    <property type="molecule type" value="Genomic_DNA"/>
</dbReference>
<protein>
    <recommendedName>
        <fullName evidence="2">Protein amnionless</fullName>
    </recommendedName>
</protein>
<keyword evidence="5 11" id="KW-0812">Transmembrane</keyword>
<sequence length="405" mass="45812">MWRKILNFWLETSSLGALHLDIELDHVLRFREQAELSRVKQTQGKEKNEESEVITAEGARGSADAGLFSSTSRSKGLTNQNTIDRGPWTLWQRWQTFSDPLYPESQSHTDLKKTEIQLKKILRSAEGKFQISSSAASDGIEGVLSVVNDENPLDEERGWFNPNSSPEIMKVICSYVTCGPTQSKCLKPIIPFGHCCPLCGAKINFAAHNAKLVEIKEAVTLAIREKTLPWNTTQLVERTNDEQEPTSTFQVVLLVDDAVDYDEDDVEDLVNRALQKLRDRSRNMMSFMSPTVISSKTDRAIRLRSILVGATIYFLLVLSVICALMYRNGFSLPTTIRYALPRVKWHRRDDRVELVADEEESSSTAVEEMPIETKSDEETLVASRDSAKKEDTTEDQYGIQLVDMQ</sequence>
<evidence type="ECO:0000256" key="4">
    <source>
        <dbReference type="ARBA" id="ARBA00022475"/>
    </source>
</evidence>
<evidence type="ECO:0000256" key="1">
    <source>
        <dbReference type="ARBA" id="ARBA00004251"/>
    </source>
</evidence>
<proteinExistence type="predicted"/>
<evidence type="ECO:0000256" key="5">
    <source>
        <dbReference type="ARBA" id="ARBA00022692"/>
    </source>
</evidence>
<dbReference type="PANTHER" id="PTHR14995:SF2">
    <property type="entry name" value="PROTEIN AMNIONLESS"/>
    <property type="match status" value="1"/>
</dbReference>
<feature type="region of interest" description="Disordered" evidence="10">
    <location>
        <begin position="356"/>
        <end position="405"/>
    </location>
</feature>
<feature type="transmembrane region" description="Helical" evidence="11">
    <location>
        <begin position="306"/>
        <end position="326"/>
    </location>
</feature>
<dbReference type="GO" id="GO:0015031">
    <property type="term" value="P:protein transport"/>
    <property type="evidence" value="ECO:0007669"/>
    <property type="project" value="UniProtKB-KW"/>
</dbReference>
<dbReference type="PANTHER" id="PTHR14995">
    <property type="entry name" value="AMNIONLESS"/>
    <property type="match status" value="1"/>
</dbReference>
<keyword evidence="8 11" id="KW-1133">Transmembrane helix</keyword>
<evidence type="ECO:0000256" key="8">
    <source>
        <dbReference type="ARBA" id="ARBA00022989"/>
    </source>
</evidence>
<organism evidence="12 13">
    <name type="scientific">Caenorhabditis auriculariae</name>
    <dbReference type="NCBI Taxonomy" id="2777116"/>
    <lineage>
        <taxon>Eukaryota</taxon>
        <taxon>Metazoa</taxon>
        <taxon>Ecdysozoa</taxon>
        <taxon>Nematoda</taxon>
        <taxon>Chromadorea</taxon>
        <taxon>Rhabditida</taxon>
        <taxon>Rhabditina</taxon>
        <taxon>Rhabditomorpha</taxon>
        <taxon>Rhabditoidea</taxon>
        <taxon>Rhabditidae</taxon>
        <taxon>Peloderinae</taxon>
        <taxon>Caenorhabditis</taxon>
    </lineage>
</organism>
<evidence type="ECO:0000256" key="9">
    <source>
        <dbReference type="ARBA" id="ARBA00023136"/>
    </source>
</evidence>
<evidence type="ECO:0000256" key="6">
    <source>
        <dbReference type="ARBA" id="ARBA00022729"/>
    </source>
</evidence>
<keyword evidence="4" id="KW-1003">Cell membrane</keyword>
<evidence type="ECO:0000313" key="13">
    <source>
        <dbReference type="Proteomes" id="UP000835052"/>
    </source>
</evidence>
<keyword evidence="9 11" id="KW-0472">Membrane</keyword>
<accession>A0A8S1HCQ3</accession>
<evidence type="ECO:0000256" key="10">
    <source>
        <dbReference type="SAM" id="MobiDB-lite"/>
    </source>
</evidence>
<keyword evidence="7" id="KW-0653">Protein transport</keyword>
<evidence type="ECO:0000256" key="3">
    <source>
        <dbReference type="ARBA" id="ARBA00022448"/>
    </source>
</evidence>
<keyword evidence="6" id="KW-0732">Signal</keyword>
<keyword evidence="3" id="KW-0813">Transport</keyword>